<evidence type="ECO:0000313" key="10">
    <source>
        <dbReference type="Proteomes" id="UP000019116"/>
    </source>
</evidence>
<dbReference type="GO" id="GO:0004674">
    <property type="term" value="F:protein serine/threonine kinase activity"/>
    <property type="evidence" value="ECO:0007669"/>
    <property type="project" value="UniProtKB-KW"/>
</dbReference>
<dbReference type="Gramene" id="TraesCS6B02G057200.1">
    <property type="protein sequence ID" value="TraesCS6B02G057200.1"/>
    <property type="gene ID" value="TraesCS6B02G057200"/>
</dbReference>
<evidence type="ECO:0000256" key="1">
    <source>
        <dbReference type="ARBA" id="ARBA00022679"/>
    </source>
</evidence>
<evidence type="ECO:0000259" key="8">
    <source>
        <dbReference type="PROSITE" id="PS50011"/>
    </source>
</evidence>
<organism evidence="9">
    <name type="scientific">Triticum aestivum</name>
    <name type="common">Wheat</name>
    <dbReference type="NCBI Taxonomy" id="4565"/>
    <lineage>
        <taxon>Eukaryota</taxon>
        <taxon>Viridiplantae</taxon>
        <taxon>Streptophyta</taxon>
        <taxon>Embryophyta</taxon>
        <taxon>Tracheophyta</taxon>
        <taxon>Spermatophyta</taxon>
        <taxon>Magnoliopsida</taxon>
        <taxon>Liliopsida</taxon>
        <taxon>Poales</taxon>
        <taxon>Poaceae</taxon>
        <taxon>BOP clade</taxon>
        <taxon>Pooideae</taxon>
        <taxon>Triticodae</taxon>
        <taxon>Triticeae</taxon>
        <taxon>Triticinae</taxon>
        <taxon>Triticum</taxon>
    </lineage>
</organism>
<evidence type="ECO:0000256" key="6">
    <source>
        <dbReference type="RuleBase" id="RU000304"/>
    </source>
</evidence>
<dbReference type="SUPFAM" id="SSF56112">
    <property type="entry name" value="Protein kinase-like (PK-like)"/>
    <property type="match status" value="1"/>
</dbReference>
<dbReference type="Pfam" id="PF00069">
    <property type="entry name" value="Pkinase"/>
    <property type="match status" value="1"/>
</dbReference>
<reference evidence="9" key="2">
    <citation type="submission" date="2018-10" db="UniProtKB">
        <authorList>
            <consortium name="EnsemblPlants"/>
        </authorList>
    </citation>
    <scope>IDENTIFICATION</scope>
</reference>
<proteinExistence type="inferred from homology"/>
<dbReference type="STRING" id="4565.A0A3B6PH31"/>
<dbReference type="AlphaFoldDB" id="A0A3B6PH31"/>
<keyword evidence="4 5" id="KW-0067">ATP-binding</keyword>
<dbReference type="PANTHER" id="PTHR45707">
    <property type="entry name" value="C2 CALCIUM/LIPID-BINDING PLANT PHOSPHORIBOSYLTRANSFERASE FAMILY PROTEIN"/>
    <property type="match status" value="1"/>
</dbReference>
<dbReference type="SMR" id="A0A3B6PH31"/>
<reference evidence="9" key="1">
    <citation type="submission" date="2018-08" db="EMBL/GenBank/DDBJ databases">
        <authorList>
            <person name="Rossello M."/>
        </authorList>
    </citation>
    <scope>NUCLEOTIDE SEQUENCE [LARGE SCALE GENOMIC DNA]</scope>
    <source>
        <strain evidence="9">cv. Chinese Spring</strain>
    </source>
</reference>
<dbReference type="OrthoDB" id="195446at2759"/>
<dbReference type="Gramene" id="TraesKAR6B01G0028500.2">
    <property type="protein sequence ID" value="cds.TraesKAR6B01G0028500.2"/>
    <property type="gene ID" value="TraesKAR6B01G0028500"/>
</dbReference>
<keyword evidence="6" id="KW-0723">Serine/threonine-protein kinase</keyword>
<feature type="binding site" evidence="5">
    <location>
        <position position="57"/>
    </location>
    <ligand>
        <name>ATP</name>
        <dbReference type="ChEBI" id="CHEBI:30616"/>
    </ligand>
</feature>
<name>A0A3B6PH31_WHEAT</name>
<evidence type="ECO:0000256" key="3">
    <source>
        <dbReference type="ARBA" id="ARBA00022777"/>
    </source>
</evidence>
<dbReference type="Proteomes" id="UP000019116">
    <property type="component" value="Chromosome 6B"/>
</dbReference>
<dbReference type="Gramene" id="TraesCS6B03G0134700.1">
    <property type="protein sequence ID" value="TraesCS6B03G0134700.1.CDS"/>
    <property type="gene ID" value="TraesCS6B03G0134700"/>
</dbReference>
<comment type="similarity">
    <text evidence="6">Belongs to the protein kinase superfamily.</text>
</comment>
<dbReference type="PIRSF" id="PIRSF000654">
    <property type="entry name" value="Integrin-linked_kinase"/>
    <property type="match status" value="1"/>
</dbReference>
<dbReference type="Gramene" id="TraesKAR6B01G0028520.2">
    <property type="protein sequence ID" value="cds.TraesKAR6B01G0028520.2"/>
    <property type="gene ID" value="TraesKAR6B01G0028520"/>
</dbReference>
<dbReference type="PROSITE" id="PS00107">
    <property type="entry name" value="PROTEIN_KINASE_ATP"/>
    <property type="match status" value="1"/>
</dbReference>
<dbReference type="FunFam" id="3.30.200.20:FF:000465">
    <property type="entry name" value="Cysteine-rich receptor-like protein kinase 6"/>
    <property type="match status" value="1"/>
</dbReference>
<dbReference type="InterPro" id="IPR011009">
    <property type="entry name" value="Kinase-like_dom_sf"/>
</dbReference>
<evidence type="ECO:0000256" key="4">
    <source>
        <dbReference type="ARBA" id="ARBA00022840"/>
    </source>
</evidence>
<sequence>MALATNFEHTSVTTREFKLEFLEQITDNFSKERIIGRGGYGVVYKGILENGEEVALKKLHRIGAPDDVQFMNEFNNLMRAQHPNITRLVGYCYDVRPQRLKYKDKYIISFVEERVLCFEYLQGGSLDQHISDESCILDWHTCFKIIKGVCLGLNYLHNGSKDPIYHLDLKPANILLDQNMVPKIGDFGLSRLFPSAQTCIASKIIGTLGYMPPEYIERKKITSKYDVFSLGVIIIRIIAGHEGYSKCAHTPLQEFLEHVHENWGKRLQTTMPPHTSDQIQTCIEIALRCVEVDREKRPTIAEIVGELNKVGTDQSPLQGRHNQTSSSAYASSN</sequence>
<dbReference type="Gramene" id="TraesCAD_scaffold_020171_01G000100.1">
    <property type="protein sequence ID" value="TraesCAD_scaffold_020171_01G000100.1"/>
    <property type="gene ID" value="TraesCAD_scaffold_020171_01G000100"/>
</dbReference>
<dbReference type="InterPro" id="IPR000719">
    <property type="entry name" value="Prot_kinase_dom"/>
</dbReference>
<evidence type="ECO:0000256" key="7">
    <source>
        <dbReference type="SAM" id="MobiDB-lite"/>
    </source>
</evidence>
<dbReference type="Gene3D" id="3.30.200.20">
    <property type="entry name" value="Phosphorylase Kinase, domain 1"/>
    <property type="match status" value="1"/>
</dbReference>
<dbReference type="Gene3D" id="1.10.510.10">
    <property type="entry name" value="Transferase(Phosphotransferase) domain 1"/>
    <property type="match status" value="1"/>
</dbReference>
<dbReference type="PROSITE" id="PS00108">
    <property type="entry name" value="PROTEIN_KINASE_ST"/>
    <property type="match status" value="1"/>
</dbReference>
<feature type="region of interest" description="Disordered" evidence="7">
    <location>
        <begin position="311"/>
        <end position="333"/>
    </location>
</feature>
<keyword evidence="3" id="KW-0418">Kinase</keyword>
<accession>A0A3B6PH31</accession>
<dbReference type="PaxDb" id="4565-Traes_6BS_ABCBC4BF5.1"/>
<dbReference type="Gramene" id="TraesSTA6B03G03427800.2">
    <property type="protein sequence ID" value="TraesSTA6B03G03427800.2"/>
    <property type="gene ID" value="TraesSTA6B03G03427800"/>
</dbReference>
<protein>
    <recommendedName>
        <fullName evidence="8">Protein kinase domain-containing protein</fullName>
    </recommendedName>
</protein>
<dbReference type="GO" id="GO:0005524">
    <property type="term" value="F:ATP binding"/>
    <property type="evidence" value="ECO:0007669"/>
    <property type="project" value="UniProtKB-UniRule"/>
</dbReference>
<dbReference type="InterPro" id="IPR008271">
    <property type="entry name" value="Ser/Thr_kinase_AS"/>
</dbReference>
<dbReference type="Gramene" id="TraesRN6B0100123400.1">
    <property type="protein sequence ID" value="TraesRN6B0100123400.1"/>
    <property type="gene ID" value="TraesRN6B0100123400"/>
</dbReference>
<evidence type="ECO:0000313" key="9">
    <source>
        <dbReference type="EnsemblPlants" id="TraesCS6B02G057200.1"/>
    </source>
</evidence>
<dbReference type="PANTHER" id="PTHR45707:SF46">
    <property type="entry name" value="PROTEIN KINASE DOMAIN-CONTAINING PROTEIN"/>
    <property type="match status" value="1"/>
</dbReference>
<keyword evidence="2 5" id="KW-0547">Nucleotide-binding</keyword>
<feature type="domain" description="Protein kinase" evidence="8">
    <location>
        <begin position="29"/>
        <end position="317"/>
    </location>
</feature>
<keyword evidence="10" id="KW-1185">Reference proteome</keyword>
<dbReference type="Gramene" id="TraesMAC6B03G03434550.2">
    <property type="protein sequence ID" value="TraesMAC6B03G03434550.2"/>
    <property type="gene ID" value="TraesMAC6B03G03434550"/>
</dbReference>
<dbReference type="SMART" id="SM00220">
    <property type="entry name" value="S_TKc"/>
    <property type="match status" value="1"/>
</dbReference>
<keyword evidence="1" id="KW-0808">Transferase</keyword>
<dbReference type="PROSITE" id="PS50011">
    <property type="entry name" value="PROTEIN_KINASE_DOM"/>
    <property type="match status" value="1"/>
</dbReference>
<dbReference type="Gramene" id="TraesKAR6B01G0028520.1">
    <property type="protein sequence ID" value="cds.TraesKAR6B01G0028520.1"/>
    <property type="gene ID" value="TraesKAR6B01G0028520"/>
</dbReference>
<dbReference type="EnsemblPlants" id="TraesCS6B02G057200.1">
    <property type="protein sequence ID" value="TraesCS6B02G057200.1"/>
    <property type="gene ID" value="TraesCS6B02G057200"/>
</dbReference>
<evidence type="ECO:0000256" key="5">
    <source>
        <dbReference type="PROSITE-ProRule" id="PRU10141"/>
    </source>
</evidence>
<dbReference type="Gramene" id="TraesWEE_scaffold_015307_01G000100.1">
    <property type="protein sequence ID" value="TraesWEE_scaffold_015307_01G000100.1"/>
    <property type="gene ID" value="TraesWEE_scaffold_015307_01G000100"/>
</dbReference>
<dbReference type="FunFam" id="1.10.510.10:FF:000625">
    <property type="entry name" value="Cysteine-rich receptor-like protein kinase 6"/>
    <property type="match status" value="1"/>
</dbReference>
<dbReference type="InterPro" id="IPR017441">
    <property type="entry name" value="Protein_kinase_ATP_BS"/>
</dbReference>
<evidence type="ECO:0000256" key="2">
    <source>
        <dbReference type="ARBA" id="ARBA00022741"/>
    </source>
</evidence>
<dbReference type="Gramene" id="TraesLAC6B03G03390620.1">
    <property type="protein sequence ID" value="TraesLAC6B03G03390620.1"/>
    <property type="gene ID" value="TraesLAC6B03G03390620"/>
</dbReference>